<proteinExistence type="predicted"/>
<sequence length="132" mass="15585">MMQNSDLSHSKHRVFVADNGGIDIGFPEIVELLKYDPSSDMHISLLYISQSADFVFRRELKVLTKRFPTAFITYYNRTLQQEIIEMIINTNTKPKIEFFLSVNEELQVMILDKLRFLNIDIENIYFLNARNF</sequence>
<keyword evidence="2" id="KW-1185">Reference proteome</keyword>
<comment type="caution">
    <text evidence="1">The sequence shown here is derived from an EMBL/GenBank/DDBJ whole genome shotgun (WGS) entry which is preliminary data.</text>
</comment>
<dbReference type="RefSeq" id="WP_168870131.1">
    <property type="nucleotide sequence ID" value="NZ_JABAIA010000001.1"/>
</dbReference>
<protein>
    <submittedName>
        <fullName evidence="1">Uncharacterized protein</fullName>
    </submittedName>
</protein>
<accession>A0A847RTH9</accession>
<gene>
    <name evidence="1" type="ORF">HGH92_07660</name>
</gene>
<dbReference type="Proteomes" id="UP000570474">
    <property type="component" value="Unassembled WGS sequence"/>
</dbReference>
<name>A0A847RTH9_9BACT</name>
<organism evidence="1 2">
    <name type="scientific">Chitinophaga varians</name>
    <dbReference type="NCBI Taxonomy" id="2202339"/>
    <lineage>
        <taxon>Bacteria</taxon>
        <taxon>Pseudomonadati</taxon>
        <taxon>Bacteroidota</taxon>
        <taxon>Chitinophagia</taxon>
        <taxon>Chitinophagales</taxon>
        <taxon>Chitinophagaceae</taxon>
        <taxon>Chitinophaga</taxon>
    </lineage>
</organism>
<evidence type="ECO:0000313" key="2">
    <source>
        <dbReference type="Proteomes" id="UP000570474"/>
    </source>
</evidence>
<evidence type="ECO:0000313" key="1">
    <source>
        <dbReference type="EMBL" id="NLR64178.1"/>
    </source>
</evidence>
<dbReference type="EMBL" id="JABAIA010000001">
    <property type="protein sequence ID" value="NLR64178.1"/>
    <property type="molecule type" value="Genomic_DNA"/>
</dbReference>
<dbReference type="AlphaFoldDB" id="A0A847RTH9"/>
<reference evidence="1 2" key="1">
    <citation type="submission" date="2020-04" db="EMBL/GenBank/DDBJ databases">
        <authorList>
            <person name="Yin C."/>
        </authorList>
    </citation>
    <scope>NUCLEOTIDE SEQUENCE [LARGE SCALE GENOMIC DNA]</scope>
    <source>
        <strain evidence="1 2">Ae27</strain>
    </source>
</reference>